<proteinExistence type="predicted"/>
<evidence type="ECO:0000313" key="3">
    <source>
        <dbReference type="Proteomes" id="UP000244355"/>
    </source>
</evidence>
<keyword evidence="1" id="KW-1133">Transmembrane helix</keyword>
<reference evidence="2 3" key="1">
    <citation type="submission" date="2018-03" db="EMBL/GenBank/DDBJ databases">
        <authorList>
            <person name="Stanton A.-C.J."/>
            <person name="Garlena R.A."/>
            <person name="Russell D.A."/>
            <person name="Pope W.H."/>
            <person name="Jacobs-Sera D."/>
            <person name="Hatfull G.F."/>
        </authorList>
    </citation>
    <scope>NUCLEOTIDE SEQUENCE [LARGE SCALE GENOMIC DNA]</scope>
</reference>
<keyword evidence="1" id="KW-0812">Transmembrane</keyword>
<evidence type="ECO:0000256" key="1">
    <source>
        <dbReference type="SAM" id="Phobius"/>
    </source>
</evidence>
<keyword evidence="1" id="KW-0472">Membrane</keyword>
<dbReference type="Proteomes" id="UP000244355">
    <property type="component" value="Segment"/>
</dbReference>
<sequence>MTTFDELLVVDEEPTATERVRSGVLAFFVGVSLVLAGLGVIGVALWLIGQFFWWLFLVFLQGAGPSTGNFQDPSYANFLE</sequence>
<dbReference type="EMBL" id="MH045559">
    <property type="protein sequence ID" value="AVR56297.1"/>
    <property type="molecule type" value="Genomic_DNA"/>
</dbReference>
<accession>A0A2R3ZZY2</accession>
<protein>
    <submittedName>
        <fullName evidence="2">Membrane protein</fullName>
    </submittedName>
</protein>
<name>A0A2R3ZZY2_9CAUD</name>
<evidence type="ECO:0000313" key="2">
    <source>
        <dbReference type="EMBL" id="AVR56297.1"/>
    </source>
</evidence>
<feature type="transmembrane region" description="Helical" evidence="1">
    <location>
        <begin position="24"/>
        <end position="48"/>
    </location>
</feature>
<gene>
    <name evidence="2" type="primary">32</name>
    <name evidence="2" type="ORF">PBI_ETNA_32</name>
</gene>
<organism evidence="2 3">
    <name type="scientific">Microbacterium phage Etna</name>
    <dbReference type="NCBI Taxonomy" id="2126930"/>
    <lineage>
        <taxon>Viruses</taxon>
        <taxon>Duplodnaviria</taxon>
        <taxon>Heunggongvirae</taxon>
        <taxon>Uroviricota</taxon>
        <taxon>Caudoviricetes</taxon>
        <taxon>Ilzatvirus</taxon>
        <taxon>Ilzatvirus hamlet</taxon>
    </lineage>
</organism>